<gene>
    <name evidence="1" type="ORF">PVAP13_6KG238506</name>
</gene>
<dbReference type="EMBL" id="CM029047">
    <property type="protein sequence ID" value="KAG2584875.1"/>
    <property type="molecule type" value="Genomic_DNA"/>
</dbReference>
<evidence type="ECO:0000313" key="1">
    <source>
        <dbReference type="EMBL" id="KAG2584875.1"/>
    </source>
</evidence>
<evidence type="ECO:0000313" key="2">
    <source>
        <dbReference type="Proteomes" id="UP000823388"/>
    </source>
</evidence>
<keyword evidence="2" id="KW-1185">Reference proteome</keyword>
<name>A0A8T0RIE8_PANVG</name>
<dbReference type="Proteomes" id="UP000823388">
    <property type="component" value="Chromosome 6K"/>
</dbReference>
<sequence>MHKAVIASFSRTLLFSSKPAVSAFAARYSGSTVHFADEHNGTGRTLTQRIVPVVAILV</sequence>
<proteinExistence type="predicted"/>
<protein>
    <submittedName>
        <fullName evidence="1">Uncharacterized protein</fullName>
    </submittedName>
</protein>
<organism evidence="1 2">
    <name type="scientific">Panicum virgatum</name>
    <name type="common">Blackwell switchgrass</name>
    <dbReference type="NCBI Taxonomy" id="38727"/>
    <lineage>
        <taxon>Eukaryota</taxon>
        <taxon>Viridiplantae</taxon>
        <taxon>Streptophyta</taxon>
        <taxon>Embryophyta</taxon>
        <taxon>Tracheophyta</taxon>
        <taxon>Spermatophyta</taxon>
        <taxon>Magnoliopsida</taxon>
        <taxon>Liliopsida</taxon>
        <taxon>Poales</taxon>
        <taxon>Poaceae</taxon>
        <taxon>PACMAD clade</taxon>
        <taxon>Panicoideae</taxon>
        <taxon>Panicodae</taxon>
        <taxon>Paniceae</taxon>
        <taxon>Panicinae</taxon>
        <taxon>Panicum</taxon>
        <taxon>Panicum sect. Hiantes</taxon>
    </lineage>
</organism>
<accession>A0A8T0RIE8</accession>
<comment type="caution">
    <text evidence="1">The sequence shown here is derived from an EMBL/GenBank/DDBJ whole genome shotgun (WGS) entry which is preliminary data.</text>
</comment>
<dbReference type="AlphaFoldDB" id="A0A8T0RIE8"/>
<reference evidence="1" key="1">
    <citation type="submission" date="2020-05" db="EMBL/GenBank/DDBJ databases">
        <title>WGS assembly of Panicum virgatum.</title>
        <authorList>
            <person name="Lovell J.T."/>
            <person name="Jenkins J."/>
            <person name="Shu S."/>
            <person name="Juenger T.E."/>
            <person name="Schmutz J."/>
        </authorList>
    </citation>
    <scope>NUCLEOTIDE SEQUENCE</scope>
    <source>
        <strain evidence="1">AP13</strain>
    </source>
</reference>